<dbReference type="InterPro" id="IPR008160">
    <property type="entry name" value="Collagen"/>
</dbReference>
<accession>A0A914ZCN2</accession>
<sequence length="540" mass="57929">MWSAMRWSATISASVAGLAFLSLLVAFPTVMNEISTIDAELALHRSEFIAISNELWNELLTQSTTIRNARNIHRRSLSEMRLRRQYEGGAHAGSSQERSSEYSESRTVGEAEGNKCPAGRKGPPGEPGEKGEDGADGETGKPGTDGVSVSPKTGPCAPCPQGPPGFPGYKGRRGPRGQQGEKGAEGPPGRDGETGEEGPIGDFGPIGEVGPKGERGPPGKDGTKYARGARGPKGETGPVGPEGDEGAPGERGIDAKPGPQGEIGPIGPPGTPGRKGQTGLPGRPGPAGGDGEYCPCPDRTKGEHIKPVNEVQQHYEGPIAPAERESRERVTKRPYTRPAIRPNSVHPSKTEESGRKRPNGLLSRTPNESSLESSPSKEDEEDEEDELAEVRNEVKFGKPIQPSSERIKQRKTSKSRKFENNKGNVSSTNAIRTDRQEYAENDEENLRGAVVEKSISDETARKGGKVSSEDFKGAPKTRELEKDISVDKSDKTIKKPFIGNYGGDLNEDNSNNKANKHHRNNDASTEGKAVSKPNYYFESK</sequence>
<proteinExistence type="predicted"/>
<dbReference type="PANTHER" id="PTHR24637:SF334">
    <property type="entry name" value="NEMATODE CUTICLE COLLAGEN N-TERMINAL DOMAIN-CONTAINING PROTEIN"/>
    <property type="match status" value="1"/>
</dbReference>
<keyword evidence="1" id="KW-0677">Repeat</keyword>
<feature type="compositionally biased region" description="Basic and acidic residues" evidence="2">
    <location>
        <begin position="211"/>
        <end position="224"/>
    </location>
</feature>
<feature type="compositionally biased region" description="Basic and acidic residues" evidence="2">
    <location>
        <begin position="322"/>
        <end position="331"/>
    </location>
</feature>
<feature type="domain" description="Nematode cuticle collagen N-terminal" evidence="3">
    <location>
        <begin position="7"/>
        <end position="59"/>
    </location>
</feature>
<evidence type="ECO:0000313" key="5">
    <source>
        <dbReference type="WBParaSite" id="PgB01_g026_t03"/>
    </source>
</evidence>
<dbReference type="Pfam" id="PF01391">
    <property type="entry name" value="Collagen"/>
    <property type="match status" value="1"/>
</dbReference>
<evidence type="ECO:0000256" key="1">
    <source>
        <dbReference type="ARBA" id="ARBA00022737"/>
    </source>
</evidence>
<reference evidence="5" key="1">
    <citation type="submission" date="2022-11" db="UniProtKB">
        <authorList>
            <consortium name="WormBaseParasite"/>
        </authorList>
    </citation>
    <scope>IDENTIFICATION</scope>
</reference>
<feature type="compositionally biased region" description="Basic and acidic residues" evidence="2">
    <location>
        <begin position="98"/>
        <end position="113"/>
    </location>
</feature>
<feature type="compositionally biased region" description="Pro residues" evidence="2">
    <location>
        <begin position="157"/>
        <end position="166"/>
    </location>
</feature>
<evidence type="ECO:0000259" key="3">
    <source>
        <dbReference type="SMART" id="SM01088"/>
    </source>
</evidence>
<dbReference type="Proteomes" id="UP000887569">
    <property type="component" value="Unplaced"/>
</dbReference>
<name>A0A914ZCN2_PARUN</name>
<dbReference type="GO" id="GO:0042302">
    <property type="term" value="F:structural constituent of cuticle"/>
    <property type="evidence" value="ECO:0007669"/>
    <property type="project" value="InterPro"/>
</dbReference>
<evidence type="ECO:0000313" key="4">
    <source>
        <dbReference type="Proteomes" id="UP000887569"/>
    </source>
</evidence>
<evidence type="ECO:0000256" key="2">
    <source>
        <dbReference type="SAM" id="MobiDB-lite"/>
    </source>
</evidence>
<feature type="compositionally biased region" description="Acidic residues" evidence="2">
    <location>
        <begin position="378"/>
        <end position="387"/>
    </location>
</feature>
<dbReference type="InterPro" id="IPR002486">
    <property type="entry name" value="Col_cuticle_N"/>
</dbReference>
<feature type="compositionally biased region" description="Basic and acidic residues" evidence="2">
    <location>
        <begin position="182"/>
        <end position="193"/>
    </location>
</feature>
<feature type="region of interest" description="Disordered" evidence="2">
    <location>
        <begin position="86"/>
        <end position="540"/>
    </location>
</feature>
<feature type="compositionally biased region" description="Basic and acidic residues" evidence="2">
    <location>
        <begin position="298"/>
        <end position="307"/>
    </location>
</feature>
<dbReference type="SMART" id="SM01088">
    <property type="entry name" value="Col_cuticle_N"/>
    <property type="match status" value="1"/>
</dbReference>
<protein>
    <submittedName>
        <fullName evidence="5">Nematode cuticle collagen N-terminal domain-containing protein</fullName>
    </submittedName>
</protein>
<feature type="compositionally biased region" description="Basic and acidic residues" evidence="2">
    <location>
        <begin position="454"/>
        <end position="493"/>
    </location>
</feature>
<feature type="compositionally biased region" description="Polar residues" evidence="2">
    <location>
        <begin position="421"/>
        <end position="431"/>
    </location>
</feature>
<dbReference type="AlphaFoldDB" id="A0A914ZCN2"/>
<organism evidence="4 5">
    <name type="scientific">Parascaris univalens</name>
    <name type="common">Nematode worm</name>
    <dbReference type="NCBI Taxonomy" id="6257"/>
    <lineage>
        <taxon>Eukaryota</taxon>
        <taxon>Metazoa</taxon>
        <taxon>Ecdysozoa</taxon>
        <taxon>Nematoda</taxon>
        <taxon>Chromadorea</taxon>
        <taxon>Rhabditida</taxon>
        <taxon>Spirurina</taxon>
        <taxon>Ascaridomorpha</taxon>
        <taxon>Ascaridoidea</taxon>
        <taxon>Ascarididae</taxon>
        <taxon>Parascaris</taxon>
    </lineage>
</organism>
<dbReference type="WBParaSite" id="PgB01_g026_t03">
    <property type="protein sequence ID" value="PgB01_g026_t03"/>
    <property type="gene ID" value="PgB01_g026"/>
</dbReference>
<keyword evidence="4" id="KW-1185">Reference proteome</keyword>
<dbReference type="PANTHER" id="PTHR24637">
    <property type="entry name" value="COLLAGEN"/>
    <property type="match status" value="1"/>
</dbReference>